<dbReference type="Pfam" id="PF00535">
    <property type="entry name" value="Glycos_transf_2"/>
    <property type="match status" value="1"/>
</dbReference>
<comment type="similarity">
    <text evidence="1">Belongs to the glycosyltransferase 2 family.</text>
</comment>
<name>A0A1A8XQN5_9RHOO</name>
<sequence>MTHSAPDINEPMVSVCIANFNGMAVIDDCLRSVLAQEGQTPIEILVHDDASNDGSATHIRSTYPNVALLTSQANVGFCVANNRMVGVAKGQYLLLLNNDAALYPNAIDTLLTESVRLDQPAILGLPQYDAGSGELIDIGSLLDPFLNPVPNRDPERGAVGMVMGACLWIPKALWQELDGFPEWFGSIGEDLFLCCRARLAGYPVRALGVSGYRHHVGQSFGGGKVNNGRLSSTFRRRALSERNKTFVLTMTYPTPYMQPMLPIHLLLLLLEGGLLSLLHGRIAYLKEIYLPVFSALFLRRKKLLAARRLIMKSAHLPSSEFFAVFDPLPHKLRMLIRHGLPILKSELAPGNRTEG</sequence>
<protein>
    <recommendedName>
        <fullName evidence="4">Glycosyltransferase 2-like domain-containing protein</fullName>
    </recommendedName>
</protein>
<dbReference type="InterPro" id="IPR029044">
    <property type="entry name" value="Nucleotide-diphossugar_trans"/>
</dbReference>
<dbReference type="Proteomes" id="UP000199600">
    <property type="component" value="Unassembled WGS sequence"/>
</dbReference>
<organism evidence="5 6">
    <name type="scientific">Candidatus Propionivibrio aalborgensis</name>
    <dbReference type="NCBI Taxonomy" id="1860101"/>
    <lineage>
        <taxon>Bacteria</taxon>
        <taxon>Pseudomonadati</taxon>
        <taxon>Pseudomonadota</taxon>
        <taxon>Betaproteobacteria</taxon>
        <taxon>Rhodocyclales</taxon>
        <taxon>Rhodocyclaceae</taxon>
        <taxon>Propionivibrio</taxon>
    </lineage>
</organism>
<dbReference type="GO" id="GO:0016757">
    <property type="term" value="F:glycosyltransferase activity"/>
    <property type="evidence" value="ECO:0007669"/>
    <property type="project" value="UniProtKB-KW"/>
</dbReference>
<evidence type="ECO:0000313" key="5">
    <source>
        <dbReference type="EMBL" id="SBT07464.1"/>
    </source>
</evidence>
<dbReference type="Gene3D" id="3.90.550.10">
    <property type="entry name" value="Spore Coat Polysaccharide Biosynthesis Protein SpsA, Chain A"/>
    <property type="match status" value="1"/>
</dbReference>
<accession>A0A1A8XQN5</accession>
<evidence type="ECO:0000256" key="2">
    <source>
        <dbReference type="ARBA" id="ARBA00022676"/>
    </source>
</evidence>
<keyword evidence="2" id="KW-0328">Glycosyltransferase</keyword>
<evidence type="ECO:0000313" key="6">
    <source>
        <dbReference type="Proteomes" id="UP000199600"/>
    </source>
</evidence>
<keyword evidence="3" id="KW-0808">Transferase</keyword>
<reference evidence="5 6" key="1">
    <citation type="submission" date="2016-06" db="EMBL/GenBank/DDBJ databases">
        <authorList>
            <person name="Kjaerup R.B."/>
            <person name="Dalgaard T.S."/>
            <person name="Juul-Madsen H.R."/>
        </authorList>
    </citation>
    <scope>NUCLEOTIDE SEQUENCE [LARGE SCALE GENOMIC DNA]</scope>
    <source>
        <strain evidence="5">2</strain>
    </source>
</reference>
<evidence type="ECO:0000256" key="3">
    <source>
        <dbReference type="ARBA" id="ARBA00022679"/>
    </source>
</evidence>
<gene>
    <name evidence="5" type="ORF">PROAA_220024</name>
</gene>
<dbReference type="AlphaFoldDB" id="A0A1A8XQN5"/>
<proteinExistence type="inferred from homology"/>
<dbReference type="PANTHER" id="PTHR43179:SF12">
    <property type="entry name" value="GALACTOFURANOSYLTRANSFERASE GLFT2"/>
    <property type="match status" value="1"/>
</dbReference>
<keyword evidence="6" id="KW-1185">Reference proteome</keyword>
<dbReference type="PANTHER" id="PTHR43179">
    <property type="entry name" value="RHAMNOSYLTRANSFERASE WBBL"/>
    <property type="match status" value="1"/>
</dbReference>
<evidence type="ECO:0000259" key="4">
    <source>
        <dbReference type="Pfam" id="PF00535"/>
    </source>
</evidence>
<dbReference type="InterPro" id="IPR001173">
    <property type="entry name" value="Glyco_trans_2-like"/>
</dbReference>
<feature type="domain" description="Glycosyltransferase 2-like" evidence="4">
    <location>
        <begin position="14"/>
        <end position="113"/>
    </location>
</feature>
<dbReference type="SUPFAM" id="SSF53448">
    <property type="entry name" value="Nucleotide-diphospho-sugar transferases"/>
    <property type="match status" value="1"/>
</dbReference>
<dbReference type="EMBL" id="FLQY01000135">
    <property type="protein sequence ID" value="SBT07464.1"/>
    <property type="molecule type" value="Genomic_DNA"/>
</dbReference>
<evidence type="ECO:0000256" key="1">
    <source>
        <dbReference type="ARBA" id="ARBA00006739"/>
    </source>
</evidence>
<dbReference type="RefSeq" id="WP_245664210.1">
    <property type="nucleotide sequence ID" value="NZ_FLQY01000135.1"/>
</dbReference>